<keyword evidence="3" id="KW-0808">Transferase</keyword>
<keyword evidence="1" id="KW-1133">Transmembrane helix</keyword>
<feature type="domain" description="Glycosyl transferase CAP10" evidence="2">
    <location>
        <begin position="152"/>
        <end position="395"/>
    </location>
</feature>
<dbReference type="GO" id="GO:0016301">
    <property type="term" value="F:kinase activity"/>
    <property type="evidence" value="ECO:0007669"/>
    <property type="project" value="UniProtKB-KW"/>
</dbReference>
<dbReference type="InterPro" id="IPR006598">
    <property type="entry name" value="CAP10"/>
</dbReference>
<dbReference type="PANTHER" id="PTHR12203:SF107">
    <property type="entry name" value="GLYCOSYL TRANSFERASE CAP10 DOMAIN-CONTAINING PROTEIN"/>
    <property type="match status" value="1"/>
</dbReference>
<evidence type="ECO:0000313" key="4">
    <source>
        <dbReference type="Proteomes" id="UP000243797"/>
    </source>
</evidence>
<protein>
    <submittedName>
        <fullName evidence="3">Guanylate kinase</fullName>
    </submittedName>
</protein>
<dbReference type="PANTHER" id="PTHR12203">
    <property type="entry name" value="KDEL LYS-ASP-GLU-LEU CONTAINING - RELATED"/>
    <property type="match status" value="1"/>
</dbReference>
<keyword evidence="4" id="KW-1185">Reference proteome</keyword>
<accession>A0A2K1QLA6</accession>
<evidence type="ECO:0000259" key="2">
    <source>
        <dbReference type="SMART" id="SM00672"/>
    </source>
</evidence>
<dbReference type="InterPro" id="IPR051091">
    <property type="entry name" value="O-Glucosyltr/Glycosyltrsf_90"/>
</dbReference>
<evidence type="ECO:0000256" key="1">
    <source>
        <dbReference type="SAM" id="Phobius"/>
    </source>
</evidence>
<dbReference type="EMBL" id="NKHZ01000068">
    <property type="protein sequence ID" value="PNS15649.1"/>
    <property type="molecule type" value="Genomic_DNA"/>
</dbReference>
<feature type="transmembrane region" description="Helical" evidence="1">
    <location>
        <begin position="13"/>
        <end position="34"/>
    </location>
</feature>
<keyword evidence="3" id="KW-0418">Kinase</keyword>
<gene>
    <name evidence="3" type="ORF">CAC42_4101</name>
</gene>
<keyword evidence="1" id="KW-0812">Transmembrane</keyword>
<keyword evidence="1" id="KW-0472">Membrane</keyword>
<sequence>MDSSPWSTLPGTATSRCFSIACFICTILLVYSTLPTSELPSLHIFSGPSQNVSAWQFDSERDRNAYSLTQEQCDSAFPLAYSEIARSVQYWSNGITPEAINITQRKIPSLRLLIHDQQLYILQAKGVFQPWADRMVSLLSQIHRSLITSPSPLPNVEFSISIKDDCPTPPSLQNAIFNFNRQKDNEHQDALWLIPAFNYWSWQGIVASYGPFQKMLVQTDTQPLQAKKQQAVWRGAVSVNPGLRDPLLAVTKDQEWADVQGVDWANKTDLNAKWISMADHCDYAFPVYTEGTTWSGRLKYLLNCRSATVIHTSEWITHIHHLLKDQGPEQNHISVARDWHDLKGKVRYYSEERDEAQAIADRAAATFRDRYITPAAEVCYWRRLFREYAKVAFQPALYEDENEKGVYDPRRQVVRGMPFEEWVLVPRDYRPLYGGEKDF</sequence>
<dbReference type="Proteomes" id="UP000243797">
    <property type="component" value="Unassembled WGS sequence"/>
</dbReference>
<reference evidence="3 4" key="1">
    <citation type="submission" date="2017-06" db="EMBL/GenBank/DDBJ databases">
        <title>Draft genome sequence of a variant of Elsinoe murrayae.</title>
        <authorList>
            <person name="Cheng Q."/>
        </authorList>
    </citation>
    <scope>NUCLEOTIDE SEQUENCE [LARGE SCALE GENOMIC DNA]</scope>
    <source>
        <strain evidence="3 4">CQ-2017a</strain>
    </source>
</reference>
<dbReference type="SMART" id="SM00672">
    <property type="entry name" value="CAP10"/>
    <property type="match status" value="1"/>
</dbReference>
<proteinExistence type="predicted"/>
<dbReference type="InParanoid" id="A0A2K1QLA6"/>
<dbReference type="Pfam" id="PF05686">
    <property type="entry name" value="Glyco_transf_90"/>
    <property type="match status" value="1"/>
</dbReference>
<dbReference type="AlphaFoldDB" id="A0A2K1QLA6"/>
<name>A0A2K1QLA6_9PEZI</name>
<comment type="caution">
    <text evidence="3">The sequence shown here is derived from an EMBL/GenBank/DDBJ whole genome shotgun (WGS) entry which is preliminary data.</text>
</comment>
<organism evidence="3 4">
    <name type="scientific">Sphaceloma murrayae</name>
    <dbReference type="NCBI Taxonomy" id="2082308"/>
    <lineage>
        <taxon>Eukaryota</taxon>
        <taxon>Fungi</taxon>
        <taxon>Dikarya</taxon>
        <taxon>Ascomycota</taxon>
        <taxon>Pezizomycotina</taxon>
        <taxon>Dothideomycetes</taxon>
        <taxon>Dothideomycetidae</taxon>
        <taxon>Myriangiales</taxon>
        <taxon>Elsinoaceae</taxon>
        <taxon>Sphaceloma</taxon>
    </lineage>
</organism>
<evidence type="ECO:0000313" key="3">
    <source>
        <dbReference type="EMBL" id="PNS15649.1"/>
    </source>
</evidence>
<dbReference type="OrthoDB" id="202415at2759"/>